<dbReference type="Pfam" id="PF03479">
    <property type="entry name" value="PCC"/>
    <property type="match status" value="1"/>
</dbReference>
<comment type="caution">
    <text evidence="8">The sequence shown here is derived from an EMBL/GenBank/DDBJ whole genome shotgun (WGS) entry which is preliminary data.</text>
</comment>
<feature type="region of interest" description="Disordered" evidence="6">
    <location>
        <begin position="1"/>
        <end position="59"/>
    </location>
</feature>
<dbReference type="EMBL" id="VEPZ02000001">
    <property type="protein sequence ID" value="KAE8736473.1"/>
    <property type="molecule type" value="Genomic_DNA"/>
</dbReference>
<dbReference type="GO" id="GO:0003680">
    <property type="term" value="F:minor groove of adenine-thymine-rich DNA binding"/>
    <property type="evidence" value="ECO:0007669"/>
    <property type="project" value="UniProtKB-UniRule"/>
</dbReference>
<dbReference type="InterPro" id="IPR039605">
    <property type="entry name" value="AHL"/>
</dbReference>
<accession>A0A6A3D3W2</accession>
<evidence type="ECO:0000256" key="6">
    <source>
        <dbReference type="SAM" id="MobiDB-lite"/>
    </source>
</evidence>
<evidence type="ECO:0000256" key="5">
    <source>
        <dbReference type="RuleBase" id="RU367031"/>
    </source>
</evidence>
<organism evidence="8 9">
    <name type="scientific">Hibiscus syriacus</name>
    <name type="common">Rose of Sharon</name>
    <dbReference type="NCBI Taxonomy" id="106335"/>
    <lineage>
        <taxon>Eukaryota</taxon>
        <taxon>Viridiplantae</taxon>
        <taxon>Streptophyta</taxon>
        <taxon>Embryophyta</taxon>
        <taxon>Tracheophyta</taxon>
        <taxon>Spermatophyta</taxon>
        <taxon>Magnoliopsida</taxon>
        <taxon>eudicotyledons</taxon>
        <taxon>Gunneridae</taxon>
        <taxon>Pentapetalae</taxon>
        <taxon>rosids</taxon>
        <taxon>malvids</taxon>
        <taxon>Malvales</taxon>
        <taxon>Malvaceae</taxon>
        <taxon>Malvoideae</taxon>
        <taxon>Hibiscus</taxon>
    </lineage>
</organism>
<proteinExistence type="predicted"/>
<evidence type="ECO:0000256" key="2">
    <source>
        <dbReference type="ARBA" id="ARBA00023125"/>
    </source>
</evidence>
<keyword evidence="2 5" id="KW-0238">DNA-binding</keyword>
<dbReference type="GO" id="GO:0005634">
    <property type="term" value="C:nucleus"/>
    <property type="evidence" value="ECO:0007669"/>
    <property type="project" value="UniProtKB-SubCell"/>
</dbReference>
<feature type="domain" description="PPC" evidence="7">
    <location>
        <begin position="121"/>
        <end position="174"/>
    </location>
</feature>
<keyword evidence="1 5" id="KW-0805">Transcription regulation</keyword>
<dbReference type="SUPFAM" id="SSF117856">
    <property type="entry name" value="AF0104/ALDC/Ptd012-like"/>
    <property type="match status" value="1"/>
</dbReference>
<name>A0A6A3D3W2_HIBSY</name>
<evidence type="ECO:0000313" key="9">
    <source>
        <dbReference type="Proteomes" id="UP000436088"/>
    </source>
</evidence>
<evidence type="ECO:0000259" key="7">
    <source>
        <dbReference type="Pfam" id="PF03479"/>
    </source>
</evidence>
<dbReference type="Proteomes" id="UP000436088">
    <property type="component" value="Unassembled WGS sequence"/>
</dbReference>
<feature type="region of interest" description="Disordered" evidence="6">
    <location>
        <begin position="199"/>
        <end position="222"/>
    </location>
</feature>
<gene>
    <name evidence="8" type="ORF">F3Y22_tig00000002pilonHSYRG00303</name>
</gene>
<evidence type="ECO:0000256" key="1">
    <source>
        <dbReference type="ARBA" id="ARBA00023015"/>
    </source>
</evidence>
<dbReference type="PANTHER" id="PTHR31500">
    <property type="entry name" value="AT-HOOK MOTIF NUCLEAR-LOCALIZED PROTEIN 9"/>
    <property type="match status" value="1"/>
</dbReference>
<dbReference type="InterPro" id="IPR005175">
    <property type="entry name" value="PPC_dom"/>
</dbReference>
<feature type="compositionally biased region" description="Basic residues" evidence="6">
    <location>
        <begin position="41"/>
        <end position="51"/>
    </location>
</feature>
<sequence length="222" mass="22799">MPGVTMEGDEGPRGYNVAPLRENPTPYVGPTVSPPPASEMKKKRGRPRKHAPGGSLAITLSPMPISSSVPLAGEFPAWKQGRGRPVDSVKKSHKFELESSAGDKIAYFAGANFTPQIITVNAGEGRFEILSLSGSFIPTSNGVTKSRSGGMSISLAGPDGRVLGGGLAGLLVSYGGVMPIFTSPFNGCSSGTSNPIQGYTSSAIGSKSTSTGDESEGHSLSQ</sequence>
<dbReference type="Gene3D" id="3.30.1330.80">
    <property type="entry name" value="Hypothetical protein, similar to alpha- acetolactate decarboxylase, domain 2"/>
    <property type="match status" value="1"/>
</dbReference>
<comment type="function">
    <text evidence="5">Transcription factor that specifically binds AT-rich DNA sequences related to the nuclear matrix attachment regions (MARs).</text>
</comment>
<keyword evidence="3 5" id="KW-0804">Transcription</keyword>
<keyword evidence="4 5" id="KW-0539">Nucleus</keyword>
<keyword evidence="9" id="KW-1185">Reference proteome</keyword>
<dbReference type="PANTHER" id="PTHR31500:SF18">
    <property type="entry name" value="AT-HOOK MOTIF NUCLEAR-LOCALIZED PROTEIN 3"/>
    <property type="match status" value="1"/>
</dbReference>
<protein>
    <recommendedName>
        <fullName evidence="5">AT-hook motif nuclear-localized protein</fullName>
    </recommendedName>
</protein>
<dbReference type="CDD" id="cd11378">
    <property type="entry name" value="DUF296"/>
    <property type="match status" value="1"/>
</dbReference>
<evidence type="ECO:0000256" key="4">
    <source>
        <dbReference type="ARBA" id="ARBA00023242"/>
    </source>
</evidence>
<comment type="subcellular location">
    <subcellularLocation>
        <location evidence="5">Nucleus</location>
    </subcellularLocation>
</comment>
<reference evidence="8" key="1">
    <citation type="submission" date="2019-09" db="EMBL/GenBank/DDBJ databases">
        <title>Draft genome information of white flower Hibiscus syriacus.</title>
        <authorList>
            <person name="Kim Y.-M."/>
        </authorList>
    </citation>
    <scope>NUCLEOTIDE SEQUENCE [LARGE SCALE GENOMIC DNA]</scope>
    <source>
        <strain evidence="8">YM2019G1</strain>
    </source>
</reference>
<evidence type="ECO:0000313" key="8">
    <source>
        <dbReference type="EMBL" id="KAE8736473.1"/>
    </source>
</evidence>
<dbReference type="AlphaFoldDB" id="A0A6A3D3W2"/>
<comment type="domain">
    <text evidence="5">The PPC domain mediates interactions between AHL proteins.</text>
</comment>
<evidence type="ECO:0000256" key="3">
    <source>
        <dbReference type="ARBA" id="ARBA00023163"/>
    </source>
</evidence>